<dbReference type="GO" id="GO:0005737">
    <property type="term" value="C:cytoplasm"/>
    <property type="evidence" value="ECO:0007669"/>
    <property type="project" value="TreeGrafter"/>
</dbReference>
<dbReference type="FunFam" id="3.20.20.140:FF:000174">
    <property type="entry name" value="Dihydropyrimidinase-related protein 2"/>
    <property type="match status" value="1"/>
</dbReference>
<comment type="cofactor">
    <cofactor evidence="1">
        <name>Zn(2+)</name>
        <dbReference type="ChEBI" id="CHEBI:29105"/>
    </cofactor>
</comment>
<dbReference type="GO" id="GO:0004038">
    <property type="term" value="F:allantoinase activity"/>
    <property type="evidence" value="ECO:0007669"/>
    <property type="project" value="UniProtKB-EC"/>
</dbReference>
<dbReference type="GO" id="GO:0008270">
    <property type="term" value="F:zinc ion binding"/>
    <property type="evidence" value="ECO:0007669"/>
    <property type="project" value="InterPro"/>
</dbReference>
<dbReference type="NCBIfam" id="TIGR03178">
    <property type="entry name" value="allantoinase"/>
    <property type="match status" value="1"/>
</dbReference>
<evidence type="ECO:0000259" key="7">
    <source>
        <dbReference type="Pfam" id="PF01979"/>
    </source>
</evidence>
<comment type="caution">
    <text evidence="8">The sequence shown here is derived from an EMBL/GenBank/DDBJ whole genome shotgun (WGS) entry which is preliminary data.</text>
</comment>
<keyword evidence="4" id="KW-0479">Metal-binding</keyword>
<dbReference type="GO" id="GO:0006145">
    <property type="term" value="P:purine nucleobase catabolic process"/>
    <property type="evidence" value="ECO:0007669"/>
    <property type="project" value="TreeGrafter"/>
</dbReference>
<dbReference type="PANTHER" id="PTHR43668:SF4">
    <property type="entry name" value="ALLANTOINASE"/>
    <property type="match status" value="1"/>
</dbReference>
<feature type="domain" description="Amidohydrolase-related" evidence="7">
    <location>
        <begin position="52"/>
        <end position="432"/>
    </location>
</feature>
<dbReference type="Gene3D" id="3.20.20.140">
    <property type="entry name" value="Metal-dependent hydrolases"/>
    <property type="match status" value="1"/>
</dbReference>
<name>A0A6B1DQY7_9CHLR</name>
<dbReference type="EMBL" id="VXPY01000013">
    <property type="protein sequence ID" value="MYD89142.1"/>
    <property type="molecule type" value="Genomic_DNA"/>
</dbReference>
<dbReference type="GO" id="GO:0000256">
    <property type="term" value="P:allantoin catabolic process"/>
    <property type="evidence" value="ECO:0007669"/>
    <property type="project" value="InterPro"/>
</dbReference>
<dbReference type="SUPFAM" id="SSF51556">
    <property type="entry name" value="Metallo-dependent hydrolases"/>
    <property type="match status" value="1"/>
</dbReference>
<sequence length="452" mass="49460">MQVDLYLKDALVVTETGEYRGGVVVKDGVVAQVVAGSPDIQAKTCLELQGRVLLPGLVDGHVHFNEPGREDWEGFRTGTMAAAAGGVTTVVDMPLNSSPPTVDCVQLQRKQTAVRDQAVVDYALWGGLINNNLAHLESLCAERVVGFKAFLVSSPDFPRVDDDLVFAGMRQVRALNSLLAVHAENEFVTLYLAEELRSRGRRDPLSWAESRPGHQEVEAVARVLHWAATTGAALHVVHASVPDVVRLVAAAKRRGVPVTVETCPHHLLLDLDDFQRIGPDAKCAPPLRSRETVEDLWQCVLAGDVDTFGSDHSPCPPELKQIGEGDVWRAWGGISGIQTMLPALMTEGVHKRGLSLAALTRMASANPARLLGLYPRKGIIQPGSDADFVVVNPDCRWTLTPDHLFYRHRHSAFVGHTFRGAVERTIVRGTTVYHQEAIRVEPGFGRLLHRTR</sequence>
<organism evidence="8">
    <name type="scientific">Caldilineaceae bacterium SB0662_bin_9</name>
    <dbReference type="NCBI Taxonomy" id="2605258"/>
    <lineage>
        <taxon>Bacteria</taxon>
        <taxon>Bacillati</taxon>
        <taxon>Chloroflexota</taxon>
        <taxon>Caldilineae</taxon>
        <taxon>Caldilineales</taxon>
        <taxon>Caldilineaceae</taxon>
    </lineage>
</organism>
<dbReference type="InterPro" id="IPR017593">
    <property type="entry name" value="Allantoinase"/>
</dbReference>
<dbReference type="Gene3D" id="2.30.40.10">
    <property type="entry name" value="Urease, subunit C, domain 1"/>
    <property type="match status" value="1"/>
</dbReference>
<dbReference type="AlphaFoldDB" id="A0A6B1DQY7"/>
<evidence type="ECO:0000256" key="3">
    <source>
        <dbReference type="ARBA" id="ARBA00011881"/>
    </source>
</evidence>
<gene>
    <name evidence="8" type="primary">allB</name>
    <name evidence="8" type="ORF">F4Y08_02215</name>
</gene>
<dbReference type="InterPro" id="IPR032466">
    <property type="entry name" value="Metal_Hydrolase"/>
</dbReference>
<accession>A0A6B1DQY7</accession>
<dbReference type="InterPro" id="IPR011059">
    <property type="entry name" value="Metal-dep_hydrolase_composite"/>
</dbReference>
<proteinExistence type="inferred from homology"/>
<dbReference type="PANTHER" id="PTHR43668">
    <property type="entry name" value="ALLANTOINASE"/>
    <property type="match status" value="1"/>
</dbReference>
<protein>
    <submittedName>
        <fullName evidence="8">Allantoinase AllB</fullName>
        <ecNumber evidence="8">3.5.2.5</ecNumber>
    </submittedName>
</protein>
<reference evidence="8" key="1">
    <citation type="submission" date="2019-09" db="EMBL/GenBank/DDBJ databases">
        <title>Characterisation of the sponge microbiome using genome-centric metagenomics.</title>
        <authorList>
            <person name="Engelberts J.P."/>
            <person name="Robbins S.J."/>
            <person name="De Goeij J.M."/>
            <person name="Aranda M."/>
            <person name="Bell S.C."/>
            <person name="Webster N.S."/>
        </authorList>
    </citation>
    <scope>NUCLEOTIDE SEQUENCE</scope>
    <source>
        <strain evidence="8">SB0662_bin_9</strain>
    </source>
</reference>
<keyword evidence="5 8" id="KW-0378">Hydrolase</keyword>
<evidence type="ECO:0000256" key="5">
    <source>
        <dbReference type="ARBA" id="ARBA00022801"/>
    </source>
</evidence>
<dbReference type="SUPFAM" id="SSF51338">
    <property type="entry name" value="Composite domain of metallo-dependent hydrolases"/>
    <property type="match status" value="1"/>
</dbReference>
<dbReference type="GO" id="GO:0050897">
    <property type="term" value="F:cobalt ion binding"/>
    <property type="evidence" value="ECO:0007669"/>
    <property type="project" value="InterPro"/>
</dbReference>
<comment type="subunit">
    <text evidence="3">Homotetramer.</text>
</comment>
<evidence type="ECO:0000256" key="6">
    <source>
        <dbReference type="ARBA" id="ARBA00022833"/>
    </source>
</evidence>
<evidence type="ECO:0000256" key="1">
    <source>
        <dbReference type="ARBA" id="ARBA00001947"/>
    </source>
</evidence>
<comment type="similarity">
    <text evidence="2">Belongs to the metallo-dependent hydrolases superfamily. Hydantoinase/dihydropyrimidinase family.</text>
</comment>
<evidence type="ECO:0000256" key="2">
    <source>
        <dbReference type="ARBA" id="ARBA00008829"/>
    </source>
</evidence>
<evidence type="ECO:0000313" key="8">
    <source>
        <dbReference type="EMBL" id="MYD89142.1"/>
    </source>
</evidence>
<dbReference type="EC" id="3.5.2.5" evidence="8"/>
<keyword evidence="6" id="KW-0862">Zinc</keyword>
<evidence type="ECO:0000256" key="4">
    <source>
        <dbReference type="ARBA" id="ARBA00022723"/>
    </source>
</evidence>
<dbReference type="Pfam" id="PF01979">
    <property type="entry name" value="Amidohydro_1"/>
    <property type="match status" value="1"/>
</dbReference>
<dbReference type="InterPro" id="IPR050138">
    <property type="entry name" value="DHOase/Allantoinase_Hydrolase"/>
</dbReference>
<dbReference type="InterPro" id="IPR006680">
    <property type="entry name" value="Amidohydro-rel"/>
</dbReference>